<feature type="domain" description="TNase-like" evidence="4">
    <location>
        <begin position="615"/>
        <end position="756"/>
    </location>
</feature>
<feature type="domain" description="Tudor" evidence="3">
    <location>
        <begin position="1000"/>
        <end position="1059"/>
    </location>
</feature>
<dbReference type="AlphaFoldDB" id="A0A0L0DSN5"/>
<gene>
    <name evidence="5" type="ORF">AMSG_11020</name>
</gene>
<dbReference type="CDD" id="cd20379">
    <property type="entry name" value="Tudor_dTUD-like"/>
    <property type="match status" value="1"/>
</dbReference>
<dbReference type="GO" id="GO:0006402">
    <property type="term" value="P:mRNA catabolic process"/>
    <property type="evidence" value="ECO:0007669"/>
    <property type="project" value="TreeGrafter"/>
</dbReference>
<dbReference type="GeneID" id="25569094"/>
<evidence type="ECO:0000313" key="5">
    <source>
        <dbReference type="EMBL" id="KNC55364.1"/>
    </source>
</evidence>
<feature type="coiled-coil region" evidence="1">
    <location>
        <begin position="167"/>
        <end position="194"/>
    </location>
</feature>
<feature type="domain" description="TNase-like" evidence="4">
    <location>
        <begin position="466"/>
        <end position="602"/>
    </location>
</feature>
<feature type="domain" description="TNase-like" evidence="4">
    <location>
        <begin position="787"/>
        <end position="921"/>
    </location>
</feature>
<dbReference type="Pfam" id="PF00567">
    <property type="entry name" value="TUDOR"/>
    <property type="match status" value="1"/>
</dbReference>
<dbReference type="GO" id="GO:0005634">
    <property type="term" value="C:nucleus"/>
    <property type="evidence" value="ECO:0007669"/>
    <property type="project" value="TreeGrafter"/>
</dbReference>
<dbReference type="Gene3D" id="2.30.30.140">
    <property type="match status" value="1"/>
</dbReference>
<dbReference type="InterPro" id="IPR014002">
    <property type="entry name" value="Agenet_dom_plant"/>
</dbReference>
<feature type="compositionally biased region" description="Basic and acidic residues" evidence="2">
    <location>
        <begin position="72"/>
        <end position="85"/>
    </location>
</feature>
<dbReference type="eggNOG" id="KOG2039">
    <property type="taxonomic scope" value="Eukaryota"/>
</dbReference>
<dbReference type="SMART" id="SM00318">
    <property type="entry name" value="SNc"/>
    <property type="match status" value="4"/>
</dbReference>
<dbReference type="Proteomes" id="UP000054408">
    <property type="component" value="Unassembled WGS sequence"/>
</dbReference>
<organism evidence="5 6">
    <name type="scientific">Thecamonas trahens ATCC 50062</name>
    <dbReference type="NCBI Taxonomy" id="461836"/>
    <lineage>
        <taxon>Eukaryota</taxon>
        <taxon>Apusozoa</taxon>
        <taxon>Apusomonadida</taxon>
        <taxon>Apusomonadidae</taxon>
        <taxon>Thecamonas</taxon>
    </lineage>
</organism>
<accession>A0A0L0DSN5</accession>
<keyword evidence="1" id="KW-0175">Coiled coil</keyword>
<dbReference type="GO" id="GO:0005829">
    <property type="term" value="C:cytosol"/>
    <property type="evidence" value="ECO:0007669"/>
    <property type="project" value="TreeGrafter"/>
</dbReference>
<dbReference type="FunFam" id="2.30.30.140:FF:000018">
    <property type="entry name" value="Serine/threonine-protein kinase 31"/>
    <property type="match status" value="1"/>
</dbReference>
<feature type="region of interest" description="Disordered" evidence="2">
    <location>
        <begin position="212"/>
        <end position="242"/>
    </location>
</feature>
<evidence type="ECO:0000256" key="2">
    <source>
        <dbReference type="SAM" id="MobiDB-lite"/>
    </source>
</evidence>
<dbReference type="SMART" id="SM00743">
    <property type="entry name" value="Agenet"/>
    <property type="match status" value="1"/>
</dbReference>
<dbReference type="Pfam" id="PF00565">
    <property type="entry name" value="SNase"/>
    <property type="match status" value="4"/>
</dbReference>
<dbReference type="EMBL" id="GL349500">
    <property type="protein sequence ID" value="KNC55364.1"/>
    <property type="molecule type" value="Genomic_DNA"/>
</dbReference>
<dbReference type="SMART" id="SM00333">
    <property type="entry name" value="TUDOR"/>
    <property type="match status" value="1"/>
</dbReference>
<dbReference type="PROSITE" id="PS50830">
    <property type="entry name" value="TNASE_3"/>
    <property type="match status" value="4"/>
</dbReference>
<dbReference type="InterPro" id="IPR016071">
    <property type="entry name" value="Staphylococal_nuclease_OB-fold"/>
</dbReference>
<reference evidence="5 6" key="1">
    <citation type="submission" date="2010-05" db="EMBL/GenBank/DDBJ databases">
        <title>The Genome Sequence of Thecamonas trahens ATCC 50062.</title>
        <authorList>
            <consortium name="The Broad Institute Genome Sequencing Platform"/>
            <person name="Russ C."/>
            <person name="Cuomo C."/>
            <person name="Shea T."/>
            <person name="Young S.K."/>
            <person name="Zeng Q."/>
            <person name="Koehrsen M."/>
            <person name="Haas B."/>
            <person name="Borodovsky M."/>
            <person name="Guigo R."/>
            <person name="Alvarado L."/>
            <person name="Berlin A."/>
            <person name="Bochicchio J."/>
            <person name="Borenstein D."/>
            <person name="Chapman S."/>
            <person name="Chen Z."/>
            <person name="Freedman E."/>
            <person name="Gellesch M."/>
            <person name="Goldberg J."/>
            <person name="Griggs A."/>
            <person name="Gujja S."/>
            <person name="Heilman E."/>
            <person name="Heiman D."/>
            <person name="Hepburn T."/>
            <person name="Howarth C."/>
            <person name="Jen D."/>
            <person name="Larson L."/>
            <person name="Mehta T."/>
            <person name="Park D."/>
            <person name="Pearson M."/>
            <person name="Roberts A."/>
            <person name="Saif S."/>
            <person name="Shenoy N."/>
            <person name="Sisk P."/>
            <person name="Stolte C."/>
            <person name="Sykes S."/>
            <person name="Thomson T."/>
            <person name="Walk T."/>
            <person name="White J."/>
            <person name="Yandava C."/>
            <person name="Burger G."/>
            <person name="Gray M.W."/>
            <person name="Holland P.W.H."/>
            <person name="King N."/>
            <person name="Lang F.B.F."/>
            <person name="Roger A.J."/>
            <person name="Ruiz-Trillo I."/>
            <person name="Lander E."/>
            <person name="Nusbaum C."/>
        </authorList>
    </citation>
    <scope>NUCLEOTIDE SEQUENCE [LARGE SCALE GENOMIC DNA]</scope>
    <source>
        <strain evidence="5 6">ATCC 50062</strain>
    </source>
</reference>
<dbReference type="FunFam" id="2.40.50.90:FF:000002">
    <property type="entry name" value="Staphylococcal nuclease domain-containing protein"/>
    <property type="match status" value="1"/>
</dbReference>
<protein>
    <submittedName>
        <fullName evidence="5">Uncharacterized protein</fullName>
    </submittedName>
</protein>
<evidence type="ECO:0000256" key="1">
    <source>
        <dbReference type="SAM" id="Coils"/>
    </source>
</evidence>
<feature type="region of interest" description="Disordered" evidence="2">
    <location>
        <begin position="1"/>
        <end position="134"/>
    </location>
</feature>
<dbReference type="PROSITE" id="PS50304">
    <property type="entry name" value="TUDOR"/>
    <property type="match status" value="1"/>
</dbReference>
<evidence type="ECO:0000259" key="4">
    <source>
        <dbReference type="PROSITE" id="PS50830"/>
    </source>
</evidence>
<dbReference type="GO" id="GO:0003723">
    <property type="term" value="F:RNA binding"/>
    <property type="evidence" value="ECO:0007669"/>
    <property type="project" value="TreeGrafter"/>
</dbReference>
<evidence type="ECO:0000313" key="6">
    <source>
        <dbReference type="Proteomes" id="UP000054408"/>
    </source>
</evidence>
<dbReference type="InterPro" id="IPR035437">
    <property type="entry name" value="SNase_OB-fold_sf"/>
</dbReference>
<dbReference type="GO" id="GO:0004518">
    <property type="term" value="F:nuclease activity"/>
    <property type="evidence" value="ECO:0007669"/>
    <property type="project" value="TreeGrafter"/>
</dbReference>
<feature type="domain" description="TNase-like" evidence="4">
    <location>
        <begin position="301"/>
        <end position="436"/>
    </location>
</feature>
<dbReference type="OrthoDB" id="10023235at2759"/>
<dbReference type="SUPFAM" id="SSF63748">
    <property type="entry name" value="Tudor/PWWP/MBT"/>
    <property type="match status" value="1"/>
</dbReference>
<proteinExistence type="predicted"/>
<dbReference type="STRING" id="461836.A0A0L0DSN5"/>
<evidence type="ECO:0000259" key="3">
    <source>
        <dbReference type="PROSITE" id="PS50304"/>
    </source>
</evidence>
<dbReference type="PANTHER" id="PTHR12302">
    <property type="entry name" value="EBNA2 BINDING PROTEIN P100"/>
    <property type="match status" value="1"/>
</dbReference>
<dbReference type="InterPro" id="IPR002999">
    <property type="entry name" value="Tudor"/>
</dbReference>
<feature type="region of interest" description="Disordered" evidence="2">
    <location>
        <begin position="747"/>
        <end position="768"/>
    </location>
</feature>
<dbReference type="RefSeq" id="XP_013752998.1">
    <property type="nucleotide sequence ID" value="XM_013897544.1"/>
</dbReference>
<sequence>MAAASSSGDGQEGVGHNVADSHNSLGAARLAPHQTSRLGHRWSDAARQDGVGGKSHSLELPLPDDDNSLGGKVDRSAGHGQHDGRSLLSGAGDGALSTSALATHDGGQMHGGRNASQGQDESGRRRRELSPVVPAPVRTHDEALSVVDADEVDAILASIRANRRRRKEEHDTLYARLEKHKEALKRQLAEAHAAATDFPPLADSASFAELAPAATPPRSTGLPEPRAGTTATEPDAPAPLADTSRFSMASFSELGSSRVSQDEYVRELEARRAERKRILARTLQAASEPAPAPAPATAMAASLGGFVLAVPSGDTLVISAKVPKGIPPRKKIKLSNVTAPQLGWRDRADEPFAWKAREALRSKAVGKSVTFRIDNDPGTGRAFGEVWLDGERLSEFVVSSGYGKVRDVRKAEDEDHVNLKAAEQAAQSARRGMWTTDEAAKAAAVRTVVSQRENDHLALFERIGGKPVDAIVESVRDGSSLRLLLLPTFESVTLLLCGVRTPGFHKDKESGEMKADPFAAEAQFFVEARMLNRQLQVVLEVPDERGNFFGTVLHPRGNIAVALLKEGLGKYVDWSAAHVDYAGDLRAAQDEARGKRLRLWANWTPPKRSVDATANEFTGRVMEVMSGDALVVLNTATGTEMTIFLASVRAPRFRRSGKSEPFAYEARETLRKLTIGKNANVVLEYVRQPAPDAANQKPRTFATVTVNGKNVAARLIKDGLATCVRHRDDDERSHHYDALMAAEVAAKKAGRGQHSTTKKAGAPHIRGDASGDAAKGQIIVDSLKGRGSVVGVVEHVLNGARFKIYLPSEGVVVPFALAHVRAPRHDSRAENGGEPFGLESALFARRTLLHRDVKLEIETCDKRGTTIGNLFINKKNFAVSLLTDGLAYISGHRWAERSPYYESMAEVEAAAKAAKRGYWATYVEPKPELPAAGDDDADDAAASSKGPKYYDVVLTEIIDACNFYLQLTGKAAETLEAFMADFAAYHASYAGPGSEGLPKKLKAGVFVAAKFSLDSCWYRAKIVEKHDDETVTVLFVDYGNSERVALADLRPITDAQLELAPQAHKASMALLLSATDEDLKAEADDRFKGAFLGATLRARVEYKERGSSDWFVTLYQAAPVDADAADAEPEYVDIAADMLRSGLVRVNRKAATKGPKKALLARLAPFEEDAQEDRLGMWTYGIIDYDEEDA</sequence>
<dbReference type="SUPFAM" id="SSF50199">
    <property type="entry name" value="Staphylococcal nuclease"/>
    <property type="match status" value="5"/>
</dbReference>
<dbReference type="Gene3D" id="2.40.50.90">
    <property type="match status" value="5"/>
</dbReference>
<keyword evidence="6" id="KW-1185">Reference proteome</keyword>
<name>A0A0L0DSN5_THETB</name>
<dbReference type="OMA" id="ARCADHH"/>
<dbReference type="PANTHER" id="PTHR12302:SF2">
    <property type="entry name" value="STAPHYLOCOCCAL NUCLEASE DOMAIN-CONTAINING PROTEIN 1"/>
    <property type="match status" value="1"/>
</dbReference>